<dbReference type="Pfam" id="PF06985">
    <property type="entry name" value="HET"/>
    <property type="match status" value="1"/>
</dbReference>
<dbReference type="GeneID" id="85448932"/>
<dbReference type="PANTHER" id="PTHR33112:SF16">
    <property type="entry name" value="HETEROKARYON INCOMPATIBILITY DOMAIN-CONTAINING PROTEIN"/>
    <property type="match status" value="1"/>
</dbReference>
<dbReference type="AlphaFoldDB" id="A0AAD8PYV4"/>
<gene>
    <name evidence="2" type="ORF">LY79DRAFT_688255</name>
</gene>
<dbReference type="InterPro" id="IPR010730">
    <property type="entry name" value="HET"/>
</dbReference>
<proteinExistence type="predicted"/>
<dbReference type="EMBL" id="JAHLJV010000034">
    <property type="protein sequence ID" value="KAK1590079.1"/>
    <property type="molecule type" value="Genomic_DNA"/>
</dbReference>
<reference evidence="2" key="1">
    <citation type="submission" date="2021-06" db="EMBL/GenBank/DDBJ databases">
        <title>Comparative genomics, transcriptomics and evolutionary studies reveal genomic signatures of adaptation to plant cell wall in hemibiotrophic fungi.</title>
        <authorList>
            <consortium name="DOE Joint Genome Institute"/>
            <person name="Baroncelli R."/>
            <person name="Diaz J.F."/>
            <person name="Benocci T."/>
            <person name="Peng M."/>
            <person name="Battaglia E."/>
            <person name="Haridas S."/>
            <person name="Andreopoulos W."/>
            <person name="Labutti K."/>
            <person name="Pangilinan J."/>
            <person name="Floch G.L."/>
            <person name="Makela M.R."/>
            <person name="Henrissat B."/>
            <person name="Grigoriev I.V."/>
            <person name="Crouch J.A."/>
            <person name="De Vries R.P."/>
            <person name="Sukno S.A."/>
            <person name="Thon M.R."/>
        </authorList>
    </citation>
    <scope>NUCLEOTIDE SEQUENCE</scope>
    <source>
        <strain evidence="2">CBS 125086</strain>
    </source>
</reference>
<comment type="caution">
    <text evidence="2">The sequence shown here is derived from an EMBL/GenBank/DDBJ whole genome shotgun (WGS) entry which is preliminary data.</text>
</comment>
<feature type="domain" description="Heterokaryon incompatibility" evidence="1">
    <location>
        <begin position="93"/>
        <end position="239"/>
    </location>
</feature>
<sequence>MNLKASGAAPICLQHTLYKGNEAERFLAQTAELDIRGWASKIHTAVSRCREAGQSCAPRPHALPKRLIQVQNEDLGEETVRMYQTKIGELGNYVALSHVWGGPQKVTTTHSNIAQHLASISVKSLGKSIRDAITFVRVLGIRYLWVDALCIVQESDKIDEINNIGKIYRDAWVVIAAEASHEVEQGFLQEWPVRRSPTLDISLPNGRSGTVMIGAGGLDSLETQARPKPLRSRGWGFQESMLSRRLLTLHSESISYNCTTSSHGVMIAFDKTRSCEGGTSNIDGSYINWWLTGAVISSPHRLTLTIIRAHPLIDKGLGAAAQSQSATDVGGRQSLLLIWRDITWEYAERQLAVWSDRLPAIAGKATQFEASIGSENYLAGLWKPWIISQLAWLPYPLLMAVPERLPIDKDVRFLKAMILEGFAKGSDPVKADGFVTGTYLPSSPSATLARYRKVGRSAILQSPTWSWYTHQHSGRWLNGLREDAVMISSTQTLVSDKVPFGAVLNATITIQAQFVFLSAMEERLNWSSSYLYMEYSGDVMAECGIEPSLYMLLGAMIPDSKDQLEEPLDTIGLVLRACKEDSQRCLFGKSLRIPHYQRIGIIKVASRDSHIWYGLKAQGAVVTLI</sequence>
<name>A0AAD8PYV4_9PEZI</name>
<evidence type="ECO:0000259" key="1">
    <source>
        <dbReference type="Pfam" id="PF06985"/>
    </source>
</evidence>
<evidence type="ECO:0000313" key="3">
    <source>
        <dbReference type="Proteomes" id="UP001230504"/>
    </source>
</evidence>
<protein>
    <submittedName>
        <fullName evidence="2">Heterokaryon incompatibility protein-domain-containing protein</fullName>
    </submittedName>
</protein>
<dbReference type="RefSeq" id="XP_060413591.1">
    <property type="nucleotide sequence ID" value="XM_060564692.1"/>
</dbReference>
<dbReference type="PANTHER" id="PTHR33112">
    <property type="entry name" value="DOMAIN PROTEIN, PUTATIVE-RELATED"/>
    <property type="match status" value="1"/>
</dbReference>
<organism evidence="2 3">
    <name type="scientific">Colletotrichum navitas</name>
    <dbReference type="NCBI Taxonomy" id="681940"/>
    <lineage>
        <taxon>Eukaryota</taxon>
        <taxon>Fungi</taxon>
        <taxon>Dikarya</taxon>
        <taxon>Ascomycota</taxon>
        <taxon>Pezizomycotina</taxon>
        <taxon>Sordariomycetes</taxon>
        <taxon>Hypocreomycetidae</taxon>
        <taxon>Glomerellales</taxon>
        <taxon>Glomerellaceae</taxon>
        <taxon>Colletotrichum</taxon>
        <taxon>Colletotrichum graminicola species complex</taxon>
    </lineage>
</organism>
<dbReference type="Proteomes" id="UP001230504">
    <property type="component" value="Unassembled WGS sequence"/>
</dbReference>
<evidence type="ECO:0000313" key="2">
    <source>
        <dbReference type="EMBL" id="KAK1590079.1"/>
    </source>
</evidence>
<keyword evidence="3" id="KW-1185">Reference proteome</keyword>
<accession>A0AAD8PYV4</accession>